<keyword evidence="2" id="KW-1185">Reference proteome</keyword>
<dbReference type="Gene3D" id="2.60.120.1110">
    <property type="match status" value="1"/>
</dbReference>
<organism evidence="1 2">
    <name type="scientific">Saezia sanguinis</name>
    <dbReference type="NCBI Taxonomy" id="1965230"/>
    <lineage>
        <taxon>Bacteria</taxon>
        <taxon>Pseudomonadati</taxon>
        <taxon>Pseudomonadota</taxon>
        <taxon>Betaproteobacteria</taxon>
        <taxon>Burkholderiales</taxon>
        <taxon>Saeziaceae</taxon>
        <taxon>Saezia</taxon>
    </lineage>
</organism>
<dbReference type="AlphaFoldDB" id="A0A433SCX1"/>
<sequence length="175" mass="19128">MAVDVEDEFDISIEIGGIVVSGETVRLGFSVAQQVTVSQWGDNTLDLDAIKTSPYDLALDDGSGLPAYLGVMLLQPKDAGNGQAPERPAGMVRMVVKTAAGDDWENAQTVLETDTVDVSTVQVGSLFAVQVFPPGGYQKRFRLYYEVQQSLENAWFYAFITNQPSVDRRLSFVKV</sequence>
<evidence type="ECO:0000313" key="2">
    <source>
        <dbReference type="Proteomes" id="UP000286947"/>
    </source>
</evidence>
<proteinExistence type="predicted"/>
<gene>
    <name evidence="1" type="ORF">CUZ56_01859</name>
</gene>
<comment type="caution">
    <text evidence="1">The sequence shown here is derived from an EMBL/GenBank/DDBJ whole genome shotgun (WGS) entry which is preliminary data.</text>
</comment>
<reference evidence="1 2" key="1">
    <citation type="submission" date="2018-01" db="EMBL/GenBank/DDBJ databases">
        <title>Saezia sanguinis gen. nov., sp. nov., in the order Burkholderiales isolated from human blood.</title>
        <authorList>
            <person name="Medina-Pascual M.J."/>
            <person name="Valdezate S."/>
            <person name="Monzon S."/>
            <person name="Cuesta I."/>
            <person name="Carrasco G."/>
            <person name="Villalon P."/>
            <person name="Saez-Nieto J.A."/>
        </authorList>
    </citation>
    <scope>NUCLEOTIDE SEQUENCE [LARGE SCALE GENOMIC DNA]</scope>
    <source>
        <strain evidence="1 2">CNM695-12</strain>
    </source>
</reference>
<protein>
    <submittedName>
        <fullName evidence="1">Uncharacterized protein</fullName>
    </submittedName>
</protein>
<name>A0A433SCX1_9BURK</name>
<dbReference type="EMBL" id="PQSP01000004">
    <property type="protein sequence ID" value="RUS66579.1"/>
    <property type="molecule type" value="Genomic_DNA"/>
</dbReference>
<accession>A0A433SCX1</accession>
<evidence type="ECO:0000313" key="1">
    <source>
        <dbReference type="EMBL" id="RUS66579.1"/>
    </source>
</evidence>
<dbReference type="Proteomes" id="UP000286947">
    <property type="component" value="Unassembled WGS sequence"/>
</dbReference>
<dbReference type="RefSeq" id="WP_126980060.1">
    <property type="nucleotide sequence ID" value="NZ_PQSP01000004.1"/>
</dbReference>